<evidence type="ECO:0000313" key="5">
    <source>
        <dbReference type="Proteomes" id="UP000006281"/>
    </source>
</evidence>
<accession>K0K989</accession>
<proteinExistence type="predicted"/>
<dbReference type="Pfam" id="PF00583">
    <property type="entry name" value="Acetyltransf_1"/>
    <property type="match status" value="1"/>
</dbReference>
<keyword evidence="2" id="KW-0012">Acyltransferase</keyword>
<dbReference type="PATRIC" id="fig|1179773.3.peg.6199"/>
<name>K0K989_SACES</name>
<dbReference type="PANTHER" id="PTHR43800:SF1">
    <property type="entry name" value="PEPTIDYL-LYSINE N-ACETYLTRANSFERASE YJAB"/>
    <property type="match status" value="1"/>
</dbReference>
<reference evidence="4 5" key="1">
    <citation type="journal article" date="2012" name="BMC Genomics">
        <title>Complete genome sequence of Saccharothrix espanaensis DSM 44229T and comparison to the other completely sequenced Pseudonocardiaceae.</title>
        <authorList>
            <person name="Strobel T."/>
            <person name="Al-Dilaimi A."/>
            <person name="Blom J."/>
            <person name="Gessner A."/>
            <person name="Kalinowski J."/>
            <person name="Luzhetska M."/>
            <person name="Puhler A."/>
            <person name="Szczepanowski R."/>
            <person name="Bechthold A."/>
            <person name="Ruckert C."/>
        </authorList>
    </citation>
    <scope>NUCLEOTIDE SEQUENCE [LARGE SCALE GENOMIC DNA]</scope>
    <source>
        <strain evidence="5">ATCC 51144 / DSM 44229 / JCM 9112 / NBRC 15066 / NRRL 15764</strain>
    </source>
</reference>
<dbReference type="eggNOG" id="COG0456">
    <property type="taxonomic scope" value="Bacteria"/>
</dbReference>
<dbReference type="KEGG" id="sesp:BN6_61520"/>
<evidence type="ECO:0000259" key="3">
    <source>
        <dbReference type="PROSITE" id="PS51186"/>
    </source>
</evidence>
<dbReference type="EMBL" id="HE804045">
    <property type="protein sequence ID" value="CCH33404.1"/>
    <property type="molecule type" value="Genomic_DNA"/>
</dbReference>
<dbReference type="GO" id="GO:0016747">
    <property type="term" value="F:acyltransferase activity, transferring groups other than amino-acyl groups"/>
    <property type="evidence" value="ECO:0007669"/>
    <property type="project" value="InterPro"/>
</dbReference>
<dbReference type="InterPro" id="IPR000182">
    <property type="entry name" value="GNAT_dom"/>
</dbReference>
<dbReference type="Gene3D" id="3.40.630.30">
    <property type="match status" value="1"/>
</dbReference>
<organism evidence="4 5">
    <name type="scientific">Saccharothrix espanaensis (strain ATCC 51144 / DSM 44229 / JCM 9112 / NBRC 15066 / NRRL 15764)</name>
    <dbReference type="NCBI Taxonomy" id="1179773"/>
    <lineage>
        <taxon>Bacteria</taxon>
        <taxon>Bacillati</taxon>
        <taxon>Actinomycetota</taxon>
        <taxon>Actinomycetes</taxon>
        <taxon>Pseudonocardiales</taxon>
        <taxon>Pseudonocardiaceae</taxon>
        <taxon>Saccharothrix</taxon>
    </lineage>
</organism>
<keyword evidence="5" id="KW-1185">Reference proteome</keyword>
<dbReference type="Proteomes" id="UP000006281">
    <property type="component" value="Chromosome"/>
</dbReference>
<dbReference type="AlphaFoldDB" id="K0K989"/>
<dbReference type="STRING" id="1179773.BN6_61520"/>
<keyword evidence="1" id="KW-0808">Transferase</keyword>
<evidence type="ECO:0000313" key="4">
    <source>
        <dbReference type="EMBL" id="CCH33404.1"/>
    </source>
</evidence>
<sequence>MSRTDPPADHPGVDIRPARPDEFPLLQAIEDASGAPFRDFGMPEIADDDHLPLDVLARLHVWVAADPGPVAWIAAEEVDVHAHVEQVSVHPDHARRGIGARLLDHVQEWAAGRGLAGVTLTTFRDIPWNAPYYERLGFREIAVLTPALEALVAEEAERGLDPVKRVCLRRASDEGVRGRY</sequence>
<dbReference type="HOGENOM" id="CLU_096760_0_0_11"/>
<gene>
    <name evidence="4" type="ordered locus">BN6_61520</name>
</gene>
<evidence type="ECO:0000256" key="1">
    <source>
        <dbReference type="ARBA" id="ARBA00022679"/>
    </source>
</evidence>
<dbReference type="PROSITE" id="PS51186">
    <property type="entry name" value="GNAT"/>
    <property type="match status" value="1"/>
</dbReference>
<evidence type="ECO:0000256" key="2">
    <source>
        <dbReference type="ARBA" id="ARBA00023315"/>
    </source>
</evidence>
<dbReference type="PANTHER" id="PTHR43800">
    <property type="entry name" value="PEPTIDYL-LYSINE N-ACETYLTRANSFERASE YJAB"/>
    <property type="match status" value="1"/>
</dbReference>
<protein>
    <recommendedName>
        <fullName evidence="3">N-acetyltransferase domain-containing protein</fullName>
    </recommendedName>
</protein>
<dbReference type="InterPro" id="IPR016181">
    <property type="entry name" value="Acyl_CoA_acyltransferase"/>
</dbReference>
<feature type="domain" description="N-acetyltransferase" evidence="3">
    <location>
        <begin position="13"/>
        <end position="158"/>
    </location>
</feature>
<dbReference type="SUPFAM" id="SSF55729">
    <property type="entry name" value="Acyl-CoA N-acyltransferases (Nat)"/>
    <property type="match status" value="1"/>
</dbReference>
<dbReference type="CDD" id="cd04301">
    <property type="entry name" value="NAT_SF"/>
    <property type="match status" value="1"/>
</dbReference>